<reference evidence="1" key="1">
    <citation type="submission" date="2019-11" db="EMBL/GenBank/DDBJ databases">
        <title>Nori genome reveals adaptations in red seaweeds to the harsh intertidal environment.</title>
        <authorList>
            <person name="Wang D."/>
            <person name="Mao Y."/>
        </authorList>
    </citation>
    <scope>NUCLEOTIDE SEQUENCE</scope>
    <source>
        <tissue evidence="1">Gametophyte</tissue>
    </source>
</reference>
<dbReference type="Proteomes" id="UP000798662">
    <property type="component" value="Chromosome 1"/>
</dbReference>
<organism evidence="1 2">
    <name type="scientific">Pyropia yezoensis</name>
    <name type="common">Susabi-nori</name>
    <name type="synonym">Porphyra yezoensis</name>
    <dbReference type="NCBI Taxonomy" id="2788"/>
    <lineage>
        <taxon>Eukaryota</taxon>
        <taxon>Rhodophyta</taxon>
        <taxon>Bangiophyceae</taxon>
        <taxon>Bangiales</taxon>
        <taxon>Bangiaceae</taxon>
        <taxon>Pyropia</taxon>
    </lineage>
</organism>
<protein>
    <submittedName>
        <fullName evidence="1">Uncharacterized protein</fullName>
    </submittedName>
</protein>
<name>A0ACC3BQE5_PYRYE</name>
<evidence type="ECO:0000313" key="1">
    <source>
        <dbReference type="EMBL" id="KAK1859722.1"/>
    </source>
</evidence>
<keyword evidence="2" id="KW-1185">Reference proteome</keyword>
<comment type="caution">
    <text evidence="1">The sequence shown here is derived from an EMBL/GenBank/DDBJ whole genome shotgun (WGS) entry which is preliminary data.</text>
</comment>
<proteinExistence type="predicted"/>
<sequence>MEVADPAGHLPFPFGDAAVPPPVTVDIGGGFGGGPHTPVTPAANGGTSNGAADTLPADDADVEARLRLLARAVFAVDFDDAKTKATVFIPRALIHNALLQLVPLVTGGAAPAPSSTGGGPLRSSPPQPPPPSASRLAAALATKRIGYWARAVFGLRSPKTARLETRRDVEVSFKGQPPALREPDVRSFLATSAAGHPTEDGRRIFSLRFFRLRLAADFRAPDCCLTAAEVAALRGVLAAPTVAAVMGVGLRTDEPGGAVTGLRIPPALVLSPHPQLGRALSYPQHGLRVGGKRPRGRGVSTEGGAAGPPLLAGDATSPSAGDEAAVTPGAAAAAASAAMVAAVAAAAAAAFPGGAASEPEGLAWLGGECLAGEEGGGGAAAAAVGWTRVVGVDLGMWLDVGAAEAAPGGGGVLLSVPVKELRKEQSTGVRTL</sequence>
<accession>A0ACC3BQE5</accession>
<dbReference type="EMBL" id="CM020618">
    <property type="protein sequence ID" value="KAK1859722.1"/>
    <property type="molecule type" value="Genomic_DNA"/>
</dbReference>
<gene>
    <name evidence="1" type="ORF">I4F81_002316</name>
</gene>
<evidence type="ECO:0000313" key="2">
    <source>
        <dbReference type="Proteomes" id="UP000798662"/>
    </source>
</evidence>